<evidence type="ECO:0000313" key="6">
    <source>
        <dbReference type="Proteomes" id="UP000307841"/>
    </source>
</evidence>
<accession>A0A4U2Y8A7</accession>
<feature type="domain" description="HTH araC/xylS-type" evidence="4">
    <location>
        <begin position="186"/>
        <end position="284"/>
    </location>
</feature>
<dbReference type="PANTHER" id="PTHR46796:SF6">
    <property type="entry name" value="ARAC SUBFAMILY"/>
    <property type="match status" value="1"/>
</dbReference>
<name>A0A4U2Y8A7_9BACL</name>
<dbReference type="Proteomes" id="UP000307841">
    <property type="component" value="Unassembled WGS sequence"/>
</dbReference>
<organism evidence="5 6">
    <name type="scientific">Brevibacillus antibioticus</name>
    <dbReference type="NCBI Taxonomy" id="2570228"/>
    <lineage>
        <taxon>Bacteria</taxon>
        <taxon>Bacillati</taxon>
        <taxon>Bacillota</taxon>
        <taxon>Bacilli</taxon>
        <taxon>Bacillales</taxon>
        <taxon>Paenibacillaceae</taxon>
        <taxon>Brevibacillus</taxon>
    </lineage>
</organism>
<proteinExistence type="predicted"/>
<dbReference type="InterPro" id="IPR014710">
    <property type="entry name" value="RmlC-like_jellyroll"/>
</dbReference>
<dbReference type="InterPro" id="IPR050204">
    <property type="entry name" value="AraC_XylS_family_regulators"/>
</dbReference>
<evidence type="ECO:0000259" key="4">
    <source>
        <dbReference type="PROSITE" id="PS01124"/>
    </source>
</evidence>
<dbReference type="SUPFAM" id="SSF46689">
    <property type="entry name" value="Homeodomain-like"/>
    <property type="match status" value="2"/>
</dbReference>
<dbReference type="SMART" id="SM00342">
    <property type="entry name" value="HTH_ARAC"/>
    <property type="match status" value="1"/>
</dbReference>
<evidence type="ECO:0000256" key="2">
    <source>
        <dbReference type="ARBA" id="ARBA00023125"/>
    </source>
</evidence>
<dbReference type="InterPro" id="IPR020449">
    <property type="entry name" value="Tscrpt_reg_AraC-type_HTH"/>
</dbReference>
<dbReference type="PRINTS" id="PR00032">
    <property type="entry name" value="HTHARAC"/>
</dbReference>
<dbReference type="PROSITE" id="PS00041">
    <property type="entry name" value="HTH_ARAC_FAMILY_1"/>
    <property type="match status" value="1"/>
</dbReference>
<evidence type="ECO:0000256" key="3">
    <source>
        <dbReference type="ARBA" id="ARBA00023163"/>
    </source>
</evidence>
<dbReference type="PROSITE" id="PS01124">
    <property type="entry name" value="HTH_ARAC_FAMILY_2"/>
    <property type="match status" value="1"/>
</dbReference>
<dbReference type="Gene3D" id="2.60.120.10">
    <property type="entry name" value="Jelly Rolls"/>
    <property type="match status" value="1"/>
</dbReference>
<sequence length="285" mass="32223">MMSQITKPLSLKIVNSAITIYQIEAGGSDELHQHDSCFQISMLLQGNPLVQCEQQFRKLAGRQRLVASPGCQHRHFSEAEAMRLMLFFLSPSLLESVYADKMEAVSGPIEFVPWSEDETDDFQRIAETVCTQMITQQMEKLALEQLEWELASLLLTVQEGSHTQKWRGKHLAAYPAIPVSIHPVLKRVTDLIQDDITVDCSLDTLAGVAGISKFHLIRLFREQIGRTPAQYVTDQRVTRAAWLLRHSKLAVTAIAFEAGFGSVSTFERAFRKKYSVSPLHYRNSM</sequence>
<gene>
    <name evidence="5" type="ORF">E8L90_15910</name>
</gene>
<evidence type="ECO:0000256" key="1">
    <source>
        <dbReference type="ARBA" id="ARBA00023015"/>
    </source>
</evidence>
<dbReference type="Pfam" id="PF12833">
    <property type="entry name" value="HTH_18"/>
    <property type="match status" value="1"/>
</dbReference>
<dbReference type="InterPro" id="IPR009057">
    <property type="entry name" value="Homeodomain-like_sf"/>
</dbReference>
<dbReference type="InterPro" id="IPR018060">
    <property type="entry name" value="HTH_AraC"/>
</dbReference>
<dbReference type="EMBL" id="SZNK01000001">
    <property type="protein sequence ID" value="TKI56837.1"/>
    <property type="molecule type" value="Genomic_DNA"/>
</dbReference>
<keyword evidence="1" id="KW-0805">Transcription regulation</keyword>
<keyword evidence="2" id="KW-0238">DNA-binding</keyword>
<protein>
    <submittedName>
        <fullName evidence="5">Helix-turn-helix domain-containing protein</fullName>
    </submittedName>
</protein>
<dbReference type="GO" id="GO:0043565">
    <property type="term" value="F:sequence-specific DNA binding"/>
    <property type="evidence" value="ECO:0007669"/>
    <property type="project" value="InterPro"/>
</dbReference>
<reference evidence="5 6" key="1">
    <citation type="submission" date="2019-04" db="EMBL/GenBank/DDBJ databases">
        <title>Whole genome sequencing of Brevibacillus sp. TGS2-1.</title>
        <authorList>
            <person name="Choi A."/>
        </authorList>
    </citation>
    <scope>NUCLEOTIDE SEQUENCE [LARGE SCALE GENOMIC DNA]</scope>
    <source>
        <strain evidence="5 6">TGS2-1</strain>
    </source>
</reference>
<dbReference type="AlphaFoldDB" id="A0A4U2Y8A7"/>
<dbReference type="PANTHER" id="PTHR46796">
    <property type="entry name" value="HTH-TYPE TRANSCRIPTIONAL ACTIVATOR RHAS-RELATED"/>
    <property type="match status" value="1"/>
</dbReference>
<dbReference type="OrthoDB" id="9816335at2"/>
<dbReference type="InterPro" id="IPR018062">
    <property type="entry name" value="HTH_AraC-typ_CS"/>
</dbReference>
<keyword evidence="3" id="KW-0804">Transcription</keyword>
<dbReference type="Gene3D" id="1.10.10.60">
    <property type="entry name" value="Homeodomain-like"/>
    <property type="match status" value="2"/>
</dbReference>
<evidence type="ECO:0000313" key="5">
    <source>
        <dbReference type="EMBL" id="TKI56837.1"/>
    </source>
</evidence>
<dbReference type="GO" id="GO:0003700">
    <property type="term" value="F:DNA-binding transcription factor activity"/>
    <property type="evidence" value="ECO:0007669"/>
    <property type="project" value="InterPro"/>
</dbReference>
<dbReference type="RefSeq" id="WP_137030250.1">
    <property type="nucleotide sequence ID" value="NZ_SZNK01000001.1"/>
</dbReference>
<comment type="caution">
    <text evidence="5">The sequence shown here is derived from an EMBL/GenBank/DDBJ whole genome shotgun (WGS) entry which is preliminary data.</text>
</comment>
<keyword evidence="6" id="KW-1185">Reference proteome</keyword>